<proteinExistence type="predicted"/>
<comment type="caution">
    <text evidence="1">The sequence shown here is derived from an EMBL/GenBank/DDBJ whole genome shotgun (WGS) entry which is preliminary data.</text>
</comment>
<protein>
    <submittedName>
        <fullName evidence="1">Uncharacterized protein</fullName>
    </submittedName>
</protein>
<evidence type="ECO:0000313" key="2">
    <source>
        <dbReference type="Proteomes" id="UP001597263"/>
    </source>
</evidence>
<evidence type="ECO:0000313" key="1">
    <source>
        <dbReference type="EMBL" id="MFD1226790.1"/>
    </source>
</evidence>
<dbReference type="EMBL" id="JBHTMA010000033">
    <property type="protein sequence ID" value="MFD1226790.1"/>
    <property type="molecule type" value="Genomic_DNA"/>
</dbReference>
<sequence length="262" mass="29657">MLHVTSSMSGLSTHDGTSVFMNFDTKGWEQELDRFERETIPKATITALNRTAAVGRLAVQDEMEAKLDRVTPFAKRGVAYEQASSSKPSAAVIIAGKSWAKNSTPPANYLTPQFFGGQRNLKSFERQLISAGHMAKGLYAVPARDCPLDQYGNVRVALIVRILADLQIMERTAGYNRKRTEASTKRNARYKNARFFVPERGSHLHPGVWQRNPIDNSIKPMLLFVRMRSYTRTINFHETVQRVAEERFARYFAEAIGKLSRE</sequence>
<organism evidence="1 2">
    <name type="scientific">Pseudochrobactrum kiredjianiae</name>
    <dbReference type="NCBI Taxonomy" id="386305"/>
    <lineage>
        <taxon>Bacteria</taxon>
        <taxon>Pseudomonadati</taxon>
        <taxon>Pseudomonadota</taxon>
        <taxon>Alphaproteobacteria</taxon>
        <taxon>Hyphomicrobiales</taxon>
        <taxon>Brucellaceae</taxon>
        <taxon>Pseudochrobactrum</taxon>
    </lineage>
</organism>
<dbReference type="Proteomes" id="UP001597263">
    <property type="component" value="Unassembled WGS sequence"/>
</dbReference>
<name>A0ABW3V1R1_9HYPH</name>
<accession>A0ABW3V1R1</accession>
<keyword evidence="2" id="KW-1185">Reference proteome</keyword>
<reference evidence="2" key="1">
    <citation type="journal article" date="2019" name="Int. J. Syst. Evol. Microbiol.">
        <title>The Global Catalogue of Microorganisms (GCM) 10K type strain sequencing project: providing services to taxonomists for standard genome sequencing and annotation.</title>
        <authorList>
            <consortium name="The Broad Institute Genomics Platform"/>
            <consortium name="The Broad Institute Genome Sequencing Center for Infectious Disease"/>
            <person name="Wu L."/>
            <person name="Ma J."/>
        </authorList>
    </citation>
    <scope>NUCLEOTIDE SEQUENCE [LARGE SCALE GENOMIC DNA]</scope>
    <source>
        <strain evidence="2">CCUG 49584</strain>
    </source>
</reference>
<gene>
    <name evidence="1" type="ORF">ACFQ35_06450</name>
</gene>